<dbReference type="SUPFAM" id="SSF53756">
    <property type="entry name" value="UDP-Glycosyltransferase/glycogen phosphorylase"/>
    <property type="match status" value="1"/>
</dbReference>
<dbReference type="GO" id="GO:0009103">
    <property type="term" value="P:lipopolysaccharide biosynthetic process"/>
    <property type="evidence" value="ECO:0007669"/>
    <property type="project" value="TreeGrafter"/>
</dbReference>
<dbReference type="Pfam" id="PF00534">
    <property type="entry name" value="Glycos_transf_1"/>
    <property type="match status" value="1"/>
</dbReference>
<name>A0A432XYZ7_9GAMM</name>
<sequence>MSLKVAVSLPDLTFTRAGGLRTQFERTTEELEKLGCEITYFTGANFEELRSVDLCHIFSMNSPTYFKGIALKKLNKPLVYSSVMWRESKPVFIRTLLNLSDALPFKIFNDVVACRDLSRLSDVILPNTNQEKEWLRKAIGVDPKKMLVVPNGADNRFKNSNLDEVDLNLPFDDFVFSSCVVYQRKNLVRLADACLENGFPLVIAGPIEDEGIFDLIQKKAERGLSVKFLGGLANDDVMLGALYKRCRVFALPSFYETPGISALEAGLQGGNIVVTKVGGAEQYFGEYARYVDPYDKRDISDKLADAWHNPLSQRQKEELASHIADKYSWLAVAQHTKQVYEEVVNGKI</sequence>
<dbReference type="PANTHER" id="PTHR46401">
    <property type="entry name" value="GLYCOSYLTRANSFERASE WBBK-RELATED"/>
    <property type="match status" value="1"/>
</dbReference>
<feature type="domain" description="Glycosyl transferase family 1" evidence="2">
    <location>
        <begin position="184"/>
        <end position="314"/>
    </location>
</feature>
<keyword evidence="1" id="KW-0808">Transferase</keyword>
<dbReference type="PANTHER" id="PTHR46401:SF2">
    <property type="entry name" value="GLYCOSYLTRANSFERASE WBBK-RELATED"/>
    <property type="match status" value="1"/>
</dbReference>
<dbReference type="InterPro" id="IPR001296">
    <property type="entry name" value="Glyco_trans_1"/>
</dbReference>
<evidence type="ECO:0000259" key="2">
    <source>
        <dbReference type="Pfam" id="PF00534"/>
    </source>
</evidence>
<evidence type="ECO:0000256" key="1">
    <source>
        <dbReference type="ARBA" id="ARBA00022679"/>
    </source>
</evidence>
<dbReference type="EMBL" id="PIPW01000001">
    <property type="protein sequence ID" value="RUO53917.1"/>
    <property type="molecule type" value="Genomic_DNA"/>
</dbReference>
<dbReference type="Gene3D" id="3.40.50.2000">
    <property type="entry name" value="Glycogen Phosphorylase B"/>
    <property type="match status" value="2"/>
</dbReference>
<dbReference type="RefSeq" id="WP_126760865.1">
    <property type="nucleotide sequence ID" value="NZ_JBHLTZ010000004.1"/>
</dbReference>
<evidence type="ECO:0000313" key="3">
    <source>
        <dbReference type="EMBL" id="RUO53917.1"/>
    </source>
</evidence>
<evidence type="ECO:0000313" key="4">
    <source>
        <dbReference type="Proteomes" id="UP000287198"/>
    </source>
</evidence>
<keyword evidence="4" id="KW-1185">Reference proteome</keyword>
<dbReference type="Proteomes" id="UP000287198">
    <property type="component" value="Unassembled WGS sequence"/>
</dbReference>
<dbReference type="AlphaFoldDB" id="A0A432XYZ7"/>
<gene>
    <name evidence="3" type="ORF">CWI69_00295</name>
</gene>
<dbReference type="GO" id="GO:0016757">
    <property type="term" value="F:glycosyltransferase activity"/>
    <property type="evidence" value="ECO:0007669"/>
    <property type="project" value="InterPro"/>
</dbReference>
<reference evidence="4" key="1">
    <citation type="journal article" date="2018" name="Front. Microbiol.">
        <title>Genome-Based Analysis Reveals the Taxonomy and Diversity of the Family Idiomarinaceae.</title>
        <authorList>
            <person name="Liu Y."/>
            <person name="Lai Q."/>
            <person name="Shao Z."/>
        </authorList>
    </citation>
    <scope>NUCLEOTIDE SEQUENCE [LARGE SCALE GENOMIC DNA]</scope>
    <source>
        <strain evidence="4">BH195</strain>
    </source>
</reference>
<accession>A0A432XYZ7</accession>
<organism evidence="3 4">
    <name type="scientific">Pseudidiomarina halophila</name>
    <dbReference type="NCBI Taxonomy" id="1449799"/>
    <lineage>
        <taxon>Bacteria</taxon>
        <taxon>Pseudomonadati</taxon>
        <taxon>Pseudomonadota</taxon>
        <taxon>Gammaproteobacteria</taxon>
        <taxon>Alteromonadales</taxon>
        <taxon>Idiomarinaceae</taxon>
        <taxon>Pseudidiomarina</taxon>
    </lineage>
</organism>
<proteinExistence type="predicted"/>
<protein>
    <recommendedName>
        <fullName evidence="2">Glycosyl transferase family 1 domain-containing protein</fullName>
    </recommendedName>
</protein>
<comment type="caution">
    <text evidence="3">The sequence shown here is derived from an EMBL/GenBank/DDBJ whole genome shotgun (WGS) entry which is preliminary data.</text>
</comment>
<dbReference type="CDD" id="cd03801">
    <property type="entry name" value="GT4_PimA-like"/>
    <property type="match status" value="1"/>
</dbReference>
<dbReference type="OrthoDB" id="9775208at2"/>